<reference evidence="2 3" key="1">
    <citation type="submission" date="2017-01" db="EMBL/GenBank/DDBJ databases">
        <title>The recent genome duplication of the halophilic yeast Hortaea werneckii: insights from long-read sequencing.</title>
        <authorList>
            <person name="Sinha S."/>
            <person name="Flibotte S."/>
            <person name="Neira M."/>
            <person name="Lenassi M."/>
            <person name="Gostincar C."/>
            <person name="Stajich J.E."/>
            <person name="Nislow C.E."/>
        </authorList>
    </citation>
    <scope>NUCLEOTIDE SEQUENCE [LARGE SCALE GENOMIC DNA]</scope>
    <source>
        <strain evidence="2 3">EXF-2000</strain>
    </source>
</reference>
<evidence type="ECO:0000256" key="1">
    <source>
        <dbReference type="SAM" id="MobiDB-lite"/>
    </source>
</evidence>
<evidence type="ECO:0008006" key="4">
    <source>
        <dbReference type="Google" id="ProtNLM"/>
    </source>
</evidence>
<dbReference type="PANTHER" id="PTHR42085:SF1">
    <property type="entry name" value="F-BOX DOMAIN-CONTAINING PROTEIN"/>
    <property type="match status" value="1"/>
</dbReference>
<feature type="compositionally biased region" description="Polar residues" evidence="1">
    <location>
        <begin position="1"/>
        <end position="19"/>
    </location>
</feature>
<dbReference type="OrthoDB" id="62952at2759"/>
<accession>A0A1Z5SQD0</accession>
<dbReference type="PANTHER" id="PTHR42085">
    <property type="entry name" value="F-BOX DOMAIN-CONTAINING PROTEIN"/>
    <property type="match status" value="1"/>
</dbReference>
<dbReference type="EMBL" id="MUNK01000325">
    <property type="protein sequence ID" value="OTA23035.1"/>
    <property type="molecule type" value="Genomic_DNA"/>
</dbReference>
<dbReference type="InterPro" id="IPR038883">
    <property type="entry name" value="AN11006-like"/>
</dbReference>
<dbReference type="InParanoid" id="A0A1Z5SQD0"/>
<evidence type="ECO:0000313" key="3">
    <source>
        <dbReference type="Proteomes" id="UP000194280"/>
    </source>
</evidence>
<sequence length="208" mass="22585">MGSIQQEHTTNLAQNTSSLPIPAHHPTPTTRQTSPLLTLPPELRNKIYSLALTSSSAKPRPTPTGRLQRPALLKTNVQLRAETTQMWFAQTSFQLSLNPSNLSNLQHFLANLGPANLAVLGGLELQYTHCVGGGQAVGGRGEYPHPRTRQAGIRDLLFLLAEAGVRMDALEVSTARCKCREGGRCKSSARAYVIESKMLLGAFRSTSE</sequence>
<organism evidence="2 3">
    <name type="scientific">Hortaea werneckii EXF-2000</name>
    <dbReference type="NCBI Taxonomy" id="1157616"/>
    <lineage>
        <taxon>Eukaryota</taxon>
        <taxon>Fungi</taxon>
        <taxon>Dikarya</taxon>
        <taxon>Ascomycota</taxon>
        <taxon>Pezizomycotina</taxon>
        <taxon>Dothideomycetes</taxon>
        <taxon>Dothideomycetidae</taxon>
        <taxon>Mycosphaerellales</taxon>
        <taxon>Teratosphaeriaceae</taxon>
        <taxon>Hortaea</taxon>
    </lineage>
</organism>
<feature type="region of interest" description="Disordered" evidence="1">
    <location>
        <begin position="1"/>
        <end position="38"/>
    </location>
</feature>
<dbReference type="AlphaFoldDB" id="A0A1Z5SQD0"/>
<protein>
    <recommendedName>
        <fullName evidence="4">F-box domain-containing protein</fullName>
    </recommendedName>
</protein>
<proteinExistence type="predicted"/>
<name>A0A1Z5SQD0_HORWE</name>
<gene>
    <name evidence="2" type="ORF">BTJ68_14045</name>
</gene>
<dbReference type="VEuPathDB" id="FungiDB:BTJ68_14045"/>
<evidence type="ECO:0000313" key="2">
    <source>
        <dbReference type="EMBL" id="OTA23035.1"/>
    </source>
</evidence>
<comment type="caution">
    <text evidence="2">The sequence shown here is derived from an EMBL/GenBank/DDBJ whole genome shotgun (WGS) entry which is preliminary data.</text>
</comment>
<feature type="compositionally biased region" description="Polar residues" evidence="1">
    <location>
        <begin position="27"/>
        <end position="36"/>
    </location>
</feature>
<dbReference type="Proteomes" id="UP000194280">
    <property type="component" value="Unassembled WGS sequence"/>
</dbReference>
<keyword evidence="3" id="KW-1185">Reference proteome</keyword>